<dbReference type="PANTHER" id="PTHR30329:SF21">
    <property type="entry name" value="LIPOPROTEIN YIAD-RELATED"/>
    <property type="match status" value="1"/>
</dbReference>
<dbReference type="RefSeq" id="WP_013181225.1">
    <property type="nucleotide sequence ID" value="NC_014225.1"/>
</dbReference>
<keyword evidence="9" id="KW-1185">Reference proteome</keyword>
<comment type="subcellular location">
    <subcellularLocation>
        <location evidence="6">Cell outer membrane</location>
        <topology evidence="6">Lipid-anchor</topology>
    </subcellularLocation>
</comment>
<organism evidence="8 9">
    <name type="scientific">Waddlia chondrophila (strain ATCC VR-1470 / WSU 86-1044)</name>
    <dbReference type="NCBI Taxonomy" id="716544"/>
    <lineage>
        <taxon>Bacteria</taxon>
        <taxon>Pseudomonadati</taxon>
        <taxon>Chlamydiota</taxon>
        <taxon>Chlamydiia</taxon>
        <taxon>Parachlamydiales</taxon>
        <taxon>Waddliaceae</taxon>
        <taxon>Waddlia</taxon>
    </lineage>
</organism>
<dbReference type="AlphaFoldDB" id="D6YTN6"/>
<keyword evidence="1 6" id="KW-0732">Signal</keyword>
<protein>
    <recommendedName>
        <fullName evidence="6">Peptidoglycan-associated lipoprotein</fullName>
        <shortName evidence="6">PAL</shortName>
    </recommendedName>
</protein>
<dbReference type="InterPro" id="IPR006664">
    <property type="entry name" value="OMP_bac"/>
</dbReference>
<keyword evidence="8" id="KW-0282">Flagellum</keyword>
<evidence type="ECO:0000256" key="4">
    <source>
        <dbReference type="ARBA" id="ARBA00023237"/>
    </source>
</evidence>
<evidence type="ECO:0000313" key="8">
    <source>
        <dbReference type="EMBL" id="ADI37497.1"/>
    </source>
</evidence>
<keyword evidence="8" id="KW-0966">Cell projection</keyword>
<evidence type="ECO:0000256" key="5">
    <source>
        <dbReference type="ARBA" id="ARBA00023288"/>
    </source>
</evidence>
<dbReference type="InterPro" id="IPR050330">
    <property type="entry name" value="Bact_OuterMem_StrucFunc"/>
</dbReference>
<dbReference type="InterPro" id="IPR006665">
    <property type="entry name" value="OmpA-like"/>
</dbReference>
<evidence type="ECO:0000313" key="9">
    <source>
        <dbReference type="Proteomes" id="UP000001505"/>
    </source>
</evidence>
<evidence type="ECO:0000256" key="6">
    <source>
        <dbReference type="HAMAP-Rule" id="MF_02204"/>
    </source>
</evidence>
<evidence type="ECO:0000256" key="1">
    <source>
        <dbReference type="ARBA" id="ARBA00022729"/>
    </source>
</evidence>
<dbReference type="STRING" id="716544.wcw_0122"/>
<evidence type="ECO:0000259" key="7">
    <source>
        <dbReference type="PROSITE" id="PS51123"/>
    </source>
</evidence>
<dbReference type="GO" id="GO:0051301">
    <property type="term" value="P:cell division"/>
    <property type="evidence" value="ECO:0007669"/>
    <property type="project" value="InterPro"/>
</dbReference>
<keyword evidence="2 6" id="KW-0472">Membrane</keyword>
<dbReference type="HOGENOM" id="CLU_016890_9_0_0"/>
<reference evidence="8 9" key="1">
    <citation type="journal article" date="2010" name="PLoS ONE">
        <title>The Waddlia genome: a window into chlamydial biology.</title>
        <authorList>
            <person name="Bertelli C."/>
            <person name="Collyn F."/>
            <person name="Croxatto A."/>
            <person name="Ruckert C."/>
            <person name="Polkinghorne A."/>
            <person name="Kebbi-Beghdadi C."/>
            <person name="Goesmann A."/>
            <person name="Vaughan L."/>
            <person name="Greub G."/>
        </authorList>
    </citation>
    <scope>NUCLEOTIDE SEQUENCE [LARGE SCALE GENOMIC DNA]</scope>
    <source>
        <strain evidence="9">ATCC VR-1470 / WSU 86-1044</strain>
    </source>
</reference>
<dbReference type="HAMAP" id="MF_02204">
    <property type="entry name" value="Pal"/>
    <property type="match status" value="1"/>
</dbReference>
<dbReference type="PROSITE" id="PS51123">
    <property type="entry name" value="OMPA_2"/>
    <property type="match status" value="1"/>
</dbReference>
<dbReference type="PROSITE" id="PS51257">
    <property type="entry name" value="PROKAR_LIPOPROTEIN"/>
    <property type="match status" value="1"/>
</dbReference>
<proteinExistence type="inferred from homology"/>
<dbReference type="SUPFAM" id="SSF103088">
    <property type="entry name" value="OmpA-like"/>
    <property type="match status" value="1"/>
</dbReference>
<keyword evidence="3 6" id="KW-0564">Palmitate</keyword>
<dbReference type="PRINTS" id="PR01021">
    <property type="entry name" value="OMPADOMAIN"/>
</dbReference>
<keyword evidence="5 6" id="KW-0449">Lipoprotein</keyword>
<keyword evidence="8" id="KW-0969">Cilium</keyword>
<sequence>MNKKSLVIIMQFNFFLLALTGCCRSSEDVWDDTKTAGRHMGRGVRTLAGKHGDSRQVRCREDFMNCREYEEDDFYTSAYSGLEFEAFPDQDYGRDVALAEPRYHPQKQRIEPGMSKQLPGIEDFTDPRYDVELRTVFQTVYFPYNSGLIKGKGNMDRLRTIAAYMQKHPDTYLFVEGHCDERGAEAYNLALGAKRSNSVRELLIKEGVRPERIFTVSYGKERPADSGHNEESWSKNRRAEFKIFNSDS</sequence>
<name>D6YTN6_WADCW</name>
<dbReference type="KEGG" id="wch:wcw_0122"/>
<keyword evidence="4 6" id="KW-0998">Cell outer membrane</keyword>
<evidence type="ECO:0000256" key="2">
    <source>
        <dbReference type="ARBA" id="ARBA00023136"/>
    </source>
</evidence>
<dbReference type="eggNOG" id="COG2885">
    <property type="taxonomic scope" value="Bacteria"/>
</dbReference>
<dbReference type="CDD" id="cd07185">
    <property type="entry name" value="OmpA_C-like"/>
    <property type="match status" value="1"/>
</dbReference>
<comment type="similarity">
    <text evidence="6">Belongs to the Pal lipoprotein family.</text>
</comment>
<dbReference type="GO" id="GO:0009279">
    <property type="term" value="C:cell outer membrane"/>
    <property type="evidence" value="ECO:0007669"/>
    <property type="project" value="UniProtKB-SubCell"/>
</dbReference>
<accession>D6YTN6</accession>
<dbReference type="InterPro" id="IPR039001">
    <property type="entry name" value="Pal"/>
</dbReference>
<evidence type="ECO:0000256" key="3">
    <source>
        <dbReference type="ARBA" id="ARBA00023139"/>
    </source>
</evidence>
<dbReference type="Proteomes" id="UP000001505">
    <property type="component" value="Chromosome"/>
</dbReference>
<dbReference type="EMBL" id="CP001928">
    <property type="protein sequence ID" value="ADI37497.1"/>
    <property type="molecule type" value="Genomic_DNA"/>
</dbReference>
<feature type="domain" description="OmpA-like" evidence="7">
    <location>
        <begin position="129"/>
        <end position="247"/>
    </location>
</feature>
<dbReference type="InterPro" id="IPR036737">
    <property type="entry name" value="OmpA-like_sf"/>
</dbReference>
<gene>
    <name evidence="6 8" type="primary">pal</name>
    <name evidence="8" type="ordered locus">wcw_0122</name>
</gene>
<dbReference type="Gene3D" id="3.30.1330.60">
    <property type="entry name" value="OmpA-like domain"/>
    <property type="match status" value="1"/>
</dbReference>
<dbReference type="PANTHER" id="PTHR30329">
    <property type="entry name" value="STATOR ELEMENT OF FLAGELLAR MOTOR COMPLEX"/>
    <property type="match status" value="1"/>
</dbReference>
<dbReference type="Pfam" id="PF00691">
    <property type="entry name" value="OmpA"/>
    <property type="match status" value="1"/>
</dbReference>